<keyword evidence="8" id="KW-0106">Calcium</keyword>
<dbReference type="GO" id="GO:0045202">
    <property type="term" value="C:synapse"/>
    <property type="evidence" value="ECO:0007669"/>
    <property type="project" value="GOC"/>
</dbReference>
<dbReference type="PANTHER" id="PTHR45628:SF6">
    <property type="entry name" value="VOLTAGE-DEPENDENT N-TYPE CALCIUM CHANNEL SUBUNIT ALPHA-1B"/>
    <property type="match status" value="1"/>
</dbReference>
<evidence type="ECO:0000256" key="16">
    <source>
        <dbReference type="SAM" id="MobiDB-lite"/>
    </source>
</evidence>
<feature type="domain" description="Ion transport" evidence="18">
    <location>
        <begin position="52"/>
        <end position="129"/>
    </location>
</feature>
<dbReference type="GO" id="GO:0098703">
    <property type="term" value="P:calcium ion import across plasma membrane"/>
    <property type="evidence" value="ECO:0007669"/>
    <property type="project" value="TreeGrafter"/>
</dbReference>
<keyword evidence="4" id="KW-0109">Calcium transport</keyword>
<evidence type="ECO:0000256" key="12">
    <source>
        <dbReference type="ARBA" id="ARBA00023136"/>
    </source>
</evidence>
<keyword evidence="3" id="KW-0597">Phosphoprotein</keyword>
<proteinExistence type="predicted"/>
<dbReference type="GO" id="GO:0005891">
    <property type="term" value="C:voltage-gated calcium channel complex"/>
    <property type="evidence" value="ECO:0007669"/>
    <property type="project" value="TreeGrafter"/>
</dbReference>
<evidence type="ECO:0000256" key="4">
    <source>
        <dbReference type="ARBA" id="ARBA00022568"/>
    </source>
</evidence>
<dbReference type="SUPFAM" id="SSF81324">
    <property type="entry name" value="Voltage-gated potassium channels"/>
    <property type="match status" value="1"/>
</dbReference>
<dbReference type="GO" id="GO:0008331">
    <property type="term" value="F:high voltage-gated calcium channel activity"/>
    <property type="evidence" value="ECO:0007669"/>
    <property type="project" value="TreeGrafter"/>
</dbReference>
<organism evidence="19 20">
    <name type="scientific">Odobenus rosmarus divergens</name>
    <name type="common">Pacific walrus</name>
    <dbReference type="NCBI Taxonomy" id="9708"/>
    <lineage>
        <taxon>Eukaryota</taxon>
        <taxon>Metazoa</taxon>
        <taxon>Chordata</taxon>
        <taxon>Craniata</taxon>
        <taxon>Vertebrata</taxon>
        <taxon>Euteleostomi</taxon>
        <taxon>Mammalia</taxon>
        <taxon>Eutheria</taxon>
        <taxon>Laurasiatheria</taxon>
        <taxon>Carnivora</taxon>
        <taxon>Caniformia</taxon>
        <taxon>Pinnipedia</taxon>
        <taxon>Odobenidae</taxon>
        <taxon>Odobenus</taxon>
    </lineage>
</organism>
<dbReference type="GO" id="GO:0043025">
    <property type="term" value="C:neuronal cell body"/>
    <property type="evidence" value="ECO:0007669"/>
    <property type="project" value="TreeGrafter"/>
</dbReference>
<keyword evidence="15" id="KW-0407">Ion channel</keyword>
<evidence type="ECO:0000256" key="5">
    <source>
        <dbReference type="ARBA" id="ARBA00022673"/>
    </source>
</evidence>
<sequence>MAPPGLVRHHASPPLTLLHSPECILPEAMSPGHALLPHLWGTGLAAGGSKGKDINTTKSLRVLHVLRPLKTIKCLPKLKAVFDCVVNSLKNVLNILVVYVLFMFIIAVIAVQLFKGKFFYHTDESKGLERDCRVLKHSVDATYEEQGPSPGYHMALSIFYMVYLVVFPFFFVNIFVALIIINFQQQGDKVMSECSLEKNENYFRDAWNVFDFVTVLGSITDILVTEIAFVPVWFLGGASWLLILTGPVLGHRHLCSLDKGIQTLRSCLQGHSSGGFFMCVPPRPRGRTDEQASRVGVARHAESTTPSCLAGKPPPPKRPAHKAETFCSAGGWSSPVSVPQLLDTQGQGGLWLYQTLLQISPPWPLPSAPDA</sequence>
<accession>A0A9B0HEG0</accession>
<evidence type="ECO:0000256" key="3">
    <source>
        <dbReference type="ARBA" id="ARBA00022553"/>
    </source>
</evidence>
<keyword evidence="19" id="KW-1185">Reference proteome</keyword>
<evidence type="ECO:0000256" key="13">
    <source>
        <dbReference type="ARBA" id="ARBA00023157"/>
    </source>
</evidence>
<dbReference type="PANTHER" id="PTHR45628">
    <property type="entry name" value="VOLTAGE-DEPENDENT CALCIUM CHANNEL TYPE A SUBUNIT ALPHA-1"/>
    <property type="match status" value="1"/>
</dbReference>
<evidence type="ECO:0000313" key="20">
    <source>
        <dbReference type="RefSeq" id="XP_004416922.1"/>
    </source>
</evidence>
<evidence type="ECO:0000256" key="11">
    <source>
        <dbReference type="ARBA" id="ARBA00023065"/>
    </source>
</evidence>
<evidence type="ECO:0000259" key="18">
    <source>
        <dbReference type="Pfam" id="PF00520"/>
    </source>
</evidence>
<keyword evidence="9" id="KW-0851">Voltage-gated channel</keyword>
<evidence type="ECO:0000256" key="15">
    <source>
        <dbReference type="ARBA" id="ARBA00023303"/>
    </source>
</evidence>
<evidence type="ECO:0000256" key="8">
    <source>
        <dbReference type="ARBA" id="ARBA00022837"/>
    </source>
</evidence>
<dbReference type="Proteomes" id="UP000245340">
    <property type="component" value="Unplaced"/>
</dbReference>
<feature type="transmembrane region" description="Helical" evidence="17">
    <location>
        <begin position="230"/>
        <end position="249"/>
    </location>
</feature>
<feature type="transmembrane region" description="Helical" evidence="17">
    <location>
        <begin position="92"/>
        <end position="114"/>
    </location>
</feature>
<gene>
    <name evidence="20" type="primary">LOC101379123</name>
</gene>
<dbReference type="InterPro" id="IPR050599">
    <property type="entry name" value="VDCC_alpha-1_subunit"/>
</dbReference>
<comment type="subcellular location">
    <subcellularLocation>
        <location evidence="1">Membrane</location>
        <topology evidence="1">Multi-pass membrane protein</topology>
    </subcellularLocation>
</comment>
<evidence type="ECO:0000256" key="10">
    <source>
        <dbReference type="ARBA" id="ARBA00022989"/>
    </source>
</evidence>
<keyword evidence="14" id="KW-0325">Glycoprotein</keyword>
<keyword evidence="5" id="KW-0107">Calcium channel</keyword>
<reference evidence="20" key="1">
    <citation type="submission" date="2025-08" db="UniProtKB">
        <authorList>
            <consortium name="RefSeq"/>
        </authorList>
    </citation>
    <scope>IDENTIFICATION</scope>
</reference>
<name>A0A9B0HEG0_ODORO</name>
<feature type="region of interest" description="Disordered" evidence="16">
    <location>
        <begin position="302"/>
        <end position="323"/>
    </location>
</feature>
<keyword evidence="2" id="KW-0813">Transport</keyword>
<keyword evidence="12 17" id="KW-0472">Membrane</keyword>
<keyword evidence="13" id="KW-1015">Disulfide bond</keyword>
<dbReference type="Pfam" id="PF00520">
    <property type="entry name" value="Ion_trans"/>
    <property type="match status" value="1"/>
</dbReference>
<dbReference type="Gene3D" id="1.10.287.70">
    <property type="match status" value="1"/>
</dbReference>
<keyword evidence="6 17" id="KW-0812">Transmembrane</keyword>
<evidence type="ECO:0000256" key="14">
    <source>
        <dbReference type="ARBA" id="ARBA00023180"/>
    </source>
</evidence>
<protein>
    <submittedName>
        <fullName evidence="20">Voltage-dependent N-type calcium channel subunit alpha-1B-like</fullName>
    </submittedName>
</protein>
<evidence type="ECO:0000256" key="2">
    <source>
        <dbReference type="ARBA" id="ARBA00022448"/>
    </source>
</evidence>
<evidence type="ECO:0000256" key="17">
    <source>
        <dbReference type="SAM" id="Phobius"/>
    </source>
</evidence>
<dbReference type="AlphaFoldDB" id="A0A9B0HEG0"/>
<feature type="transmembrane region" description="Helical" evidence="17">
    <location>
        <begin position="158"/>
        <end position="181"/>
    </location>
</feature>
<evidence type="ECO:0000256" key="1">
    <source>
        <dbReference type="ARBA" id="ARBA00004141"/>
    </source>
</evidence>
<dbReference type="InterPro" id="IPR005821">
    <property type="entry name" value="Ion_trans_dom"/>
</dbReference>
<keyword evidence="7" id="KW-0677">Repeat</keyword>
<evidence type="ECO:0000256" key="9">
    <source>
        <dbReference type="ARBA" id="ARBA00022882"/>
    </source>
</evidence>
<keyword evidence="10 17" id="KW-1133">Transmembrane helix</keyword>
<dbReference type="GO" id="GO:0007268">
    <property type="term" value="P:chemical synaptic transmission"/>
    <property type="evidence" value="ECO:0007669"/>
    <property type="project" value="TreeGrafter"/>
</dbReference>
<dbReference type="RefSeq" id="XP_004416922.1">
    <property type="nucleotide sequence ID" value="XM_004416865.1"/>
</dbReference>
<keyword evidence="11" id="KW-0406">Ion transport</keyword>
<evidence type="ECO:0000313" key="19">
    <source>
        <dbReference type="Proteomes" id="UP000245340"/>
    </source>
</evidence>
<evidence type="ECO:0000256" key="7">
    <source>
        <dbReference type="ARBA" id="ARBA00022737"/>
    </source>
</evidence>
<evidence type="ECO:0000256" key="6">
    <source>
        <dbReference type="ARBA" id="ARBA00022692"/>
    </source>
</evidence>